<reference evidence="1 2" key="1">
    <citation type="journal article" date="2018" name="Sci. Rep.">
        <title>Genomic signatures of local adaptation to the degree of environmental predictability in rotifers.</title>
        <authorList>
            <person name="Franch-Gras L."/>
            <person name="Hahn C."/>
            <person name="Garcia-Roger E.M."/>
            <person name="Carmona M.J."/>
            <person name="Serra M."/>
            <person name="Gomez A."/>
        </authorList>
    </citation>
    <scope>NUCLEOTIDE SEQUENCE [LARGE SCALE GENOMIC DNA]</scope>
    <source>
        <strain evidence="1">HYR1</strain>
    </source>
</reference>
<dbReference type="STRING" id="10195.A0A3M7T657"/>
<sequence>MLNMEVKNLIDYFVLCGLDVKSGLEAECTSPDEPTNTKSPLERSYKSKILYHFPENLPWNPFDEDAVTQINRFYFFSSKSGLGL</sequence>
<dbReference type="OrthoDB" id="8940991at2759"/>
<keyword evidence="2" id="KW-1185">Reference proteome</keyword>
<dbReference type="Proteomes" id="UP000276133">
    <property type="component" value="Unassembled WGS sequence"/>
</dbReference>
<dbReference type="GO" id="GO:0031267">
    <property type="term" value="F:small GTPase binding"/>
    <property type="evidence" value="ECO:0007669"/>
    <property type="project" value="InterPro"/>
</dbReference>
<gene>
    <name evidence="1" type="ORF">BpHYR1_000702</name>
</gene>
<evidence type="ECO:0000313" key="2">
    <source>
        <dbReference type="Proteomes" id="UP000276133"/>
    </source>
</evidence>
<dbReference type="EMBL" id="REGN01000227">
    <property type="protein sequence ID" value="RNA43399.1"/>
    <property type="molecule type" value="Genomic_DNA"/>
</dbReference>
<dbReference type="PANTHER" id="PTHR46070">
    <property type="entry name" value="PINSTRIPE, ISOFORM A"/>
    <property type="match status" value="1"/>
</dbReference>
<evidence type="ECO:0000313" key="1">
    <source>
        <dbReference type="EMBL" id="RNA43399.1"/>
    </source>
</evidence>
<dbReference type="PANTHER" id="PTHR46070:SF1">
    <property type="entry name" value="PINSTRIPE, ISOFORM A"/>
    <property type="match status" value="1"/>
</dbReference>
<name>A0A3M7T657_BRAPC</name>
<proteinExistence type="predicted"/>
<accession>A0A3M7T657</accession>
<dbReference type="InterPro" id="IPR047278">
    <property type="entry name" value="DEN5A/B"/>
</dbReference>
<dbReference type="AlphaFoldDB" id="A0A3M7T657"/>
<organism evidence="1 2">
    <name type="scientific">Brachionus plicatilis</name>
    <name type="common">Marine rotifer</name>
    <name type="synonym">Brachionus muelleri</name>
    <dbReference type="NCBI Taxonomy" id="10195"/>
    <lineage>
        <taxon>Eukaryota</taxon>
        <taxon>Metazoa</taxon>
        <taxon>Spiralia</taxon>
        <taxon>Gnathifera</taxon>
        <taxon>Rotifera</taxon>
        <taxon>Eurotatoria</taxon>
        <taxon>Monogononta</taxon>
        <taxon>Pseudotrocha</taxon>
        <taxon>Ploima</taxon>
        <taxon>Brachionidae</taxon>
        <taxon>Brachionus</taxon>
    </lineage>
</organism>
<comment type="caution">
    <text evidence="1">The sequence shown here is derived from an EMBL/GenBank/DDBJ whole genome shotgun (WGS) entry which is preliminary data.</text>
</comment>
<protein>
    <submittedName>
        <fullName evidence="1">DENN domain-containing 5A isoform X2</fullName>
    </submittedName>
</protein>
<dbReference type="GO" id="GO:0005085">
    <property type="term" value="F:guanyl-nucleotide exchange factor activity"/>
    <property type="evidence" value="ECO:0007669"/>
    <property type="project" value="InterPro"/>
</dbReference>